<reference evidence="2 3" key="1">
    <citation type="journal article" date="2014" name="PLoS ONE">
        <title>De novo Genome Assembly of the Fungal Plant Pathogen Pyrenophora semeniperda.</title>
        <authorList>
            <person name="Soliai M.M."/>
            <person name="Meyer S.E."/>
            <person name="Udall J.A."/>
            <person name="Elzinga D.E."/>
            <person name="Hermansen R.A."/>
            <person name="Bodily P.M."/>
            <person name="Hart A.A."/>
            <person name="Coleman C.E."/>
        </authorList>
    </citation>
    <scope>NUCLEOTIDE SEQUENCE [LARGE SCALE GENOMIC DNA]</scope>
    <source>
        <strain evidence="2 3">CCB06</strain>
        <tissue evidence="2">Mycelium</tissue>
    </source>
</reference>
<feature type="compositionally biased region" description="Acidic residues" evidence="1">
    <location>
        <begin position="224"/>
        <end position="237"/>
    </location>
</feature>
<dbReference type="AlphaFoldDB" id="A0A3M7LWQ8"/>
<feature type="compositionally biased region" description="Basic residues" evidence="1">
    <location>
        <begin position="191"/>
        <end position="206"/>
    </location>
</feature>
<gene>
    <name evidence="2" type="ORF">GMOD_00001957</name>
</gene>
<organism evidence="2 3">
    <name type="scientific">Pyrenophora seminiperda CCB06</name>
    <dbReference type="NCBI Taxonomy" id="1302712"/>
    <lineage>
        <taxon>Eukaryota</taxon>
        <taxon>Fungi</taxon>
        <taxon>Dikarya</taxon>
        <taxon>Ascomycota</taxon>
        <taxon>Pezizomycotina</taxon>
        <taxon>Dothideomycetes</taxon>
        <taxon>Pleosporomycetidae</taxon>
        <taxon>Pleosporales</taxon>
        <taxon>Pleosporineae</taxon>
        <taxon>Pleosporaceae</taxon>
        <taxon>Pyrenophora</taxon>
    </lineage>
</organism>
<evidence type="ECO:0000313" key="3">
    <source>
        <dbReference type="Proteomes" id="UP000265663"/>
    </source>
</evidence>
<evidence type="ECO:0000256" key="1">
    <source>
        <dbReference type="SAM" id="MobiDB-lite"/>
    </source>
</evidence>
<evidence type="ECO:0000313" key="2">
    <source>
        <dbReference type="EMBL" id="RMZ66606.1"/>
    </source>
</evidence>
<sequence length="258" mass="29079">MPRPRDGVNDRQAPFKLGCTSLSLLTHAFAYVNPGAFKRVAYMSLDSHIMDVPTVTIDDLRAFHAKHFPHAPTPEHVLYGVEPTVQATEEYYDEADDGLGHYPDGTKRTLTNEQIAMFRHSEIQAILRKRRLRKENGEHSDADTTPVVLAPVSPAQENSLHMAAEGIDKTQSDAIEKPKQQWATTSAASKAKAKRKRNKYAKRRKEKRLERGLPRRRGGRNGADGDDSSDSDESDEWDPWHQAHGPDVQKDESLDLDY</sequence>
<dbReference type="OrthoDB" id="5422320at2759"/>
<protein>
    <submittedName>
        <fullName evidence="2">Uncharacterized protein</fullName>
    </submittedName>
</protein>
<dbReference type="Pfam" id="PF12720">
    <property type="entry name" value="DUF3807"/>
    <property type="match status" value="1"/>
</dbReference>
<keyword evidence="3" id="KW-1185">Reference proteome</keyword>
<dbReference type="PANTHER" id="PTHR40642:SF1">
    <property type="entry name" value="YALI0F31295P"/>
    <property type="match status" value="1"/>
</dbReference>
<feature type="compositionally biased region" description="Basic and acidic residues" evidence="1">
    <location>
        <begin position="247"/>
        <end position="258"/>
    </location>
</feature>
<name>A0A3M7LWQ8_9PLEO</name>
<dbReference type="EMBL" id="KE747809">
    <property type="protein sequence ID" value="RMZ66606.1"/>
    <property type="molecule type" value="Genomic_DNA"/>
</dbReference>
<accession>A0A3M7LWQ8</accession>
<dbReference type="InterPro" id="IPR024526">
    <property type="entry name" value="DUF3807"/>
</dbReference>
<dbReference type="PANTHER" id="PTHR40642">
    <property type="entry name" value="YALI0F31295P"/>
    <property type="match status" value="1"/>
</dbReference>
<proteinExistence type="predicted"/>
<dbReference type="Proteomes" id="UP000265663">
    <property type="component" value="Unassembled WGS sequence"/>
</dbReference>
<feature type="region of interest" description="Disordered" evidence="1">
    <location>
        <begin position="171"/>
        <end position="258"/>
    </location>
</feature>